<evidence type="ECO:0000313" key="3">
    <source>
        <dbReference type="Proteomes" id="UP000291130"/>
    </source>
</evidence>
<keyword evidence="1" id="KW-1133">Transmembrane helix</keyword>
<dbReference type="AlphaFoldDB" id="A0A411ML16"/>
<dbReference type="Proteomes" id="UP000291130">
    <property type="component" value="Chromosome"/>
</dbReference>
<sequence>MTASQLAILFILAVILTALSSKPEQLIAIMQHTTEDNLMIKQLLMYGFTCFATPIISIWCGIMANGTIPTRQEV</sequence>
<dbReference type="EMBL" id="CP035952">
    <property type="protein sequence ID" value="QBF27467.1"/>
    <property type="molecule type" value="Genomic_DNA"/>
</dbReference>
<name>A0A411ML16_9PSED</name>
<keyword evidence="1" id="KW-0472">Membrane</keyword>
<protein>
    <submittedName>
        <fullName evidence="2">Uncharacterized protein</fullName>
    </submittedName>
</protein>
<evidence type="ECO:0000256" key="1">
    <source>
        <dbReference type="SAM" id="Phobius"/>
    </source>
</evidence>
<accession>A0A411ML16</accession>
<reference evidence="2 3" key="1">
    <citation type="submission" date="2019-02" db="EMBL/GenBank/DDBJ databases">
        <title>Complete genome sequence of Pseudomonas sp. SNU WT1 isolated from rainbow trout.</title>
        <authorList>
            <person name="Oh W.T."/>
            <person name="Park S.C."/>
        </authorList>
    </citation>
    <scope>NUCLEOTIDE SEQUENCE [LARGE SCALE GENOMIC DNA]</scope>
    <source>
        <strain evidence="2 3">SNU WT1</strain>
    </source>
</reference>
<gene>
    <name evidence="2" type="ORF">EXN22_17910</name>
</gene>
<keyword evidence="3" id="KW-1185">Reference proteome</keyword>
<evidence type="ECO:0000313" key="2">
    <source>
        <dbReference type="EMBL" id="QBF27467.1"/>
    </source>
</evidence>
<dbReference type="KEGG" id="ptk:EXN22_17910"/>
<dbReference type="RefSeq" id="WP_130265324.1">
    <property type="nucleotide sequence ID" value="NZ_CP035952.1"/>
</dbReference>
<proteinExistence type="predicted"/>
<feature type="transmembrane region" description="Helical" evidence="1">
    <location>
        <begin position="44"/>
        <end position="64"/>
    </location>
</feature>
<organism evidence="2 3">
    <name type="scientific">Pseudomonas tructae</name>
    <dbReference type="NCBI Taxonomy" id="2518644"/>
    <lineage>
        <taxon>Bacteria</taxon>
        <taxon>Pseudomonadati</taxon>
        <taxon>Pseudomonadota</taxon>
        <taxon>Gammaproteobacteria</taxon>
        <taxon>Pseudomonadales</taxon>
        <taxon>Pseudomonadaceae</taxon>
        <taxon>Pseudomonas</taxon>
    </lineage>
</organism>
<keyword evidence="1" id="KW-0812">Transmembrane</keyword>